<dbReference type="KEGG" id="scad:DN051_36255"/>
<name>A0A2Z4JEG0_9ACTN</name>
<dbReference type="EMBL" id="CP030073">
    <property type="protein sequence ID" value="AWW42873.1"/>
    <property type="molecule type" value="Genomic_DNA"/>
</dbReference>
<keyword evidence="2" id="KW-0812">Transmembrane</keyword>
<dbReference type="InterPro" id="IPR045512">
    <property type="entry name" value="DUF6480"/>
</dbReference>
<feature type="transmembrane region" description="Helical" evidence="2">
    <location>
        <begin position="41"/>
        <end position="60"/>
    </location>
</feature>
<gene>
    <name evidence="3" type="ORF">DN051_36255</name>
</gene>
<evidence type="ECO:0000256" key="1">
    <source>
        <dbReference type="SAM" id="MobiDB-lite"/>
    </source>
</evidence>
<accession>A0A2Z4JEG0</accession>
<keyword evidence="2" id="KW-0472">Membrane</keyword>
<dbReference type="AlphaFoldDB" id="A0A2Z4JEG0"/>
<protein>
    <submittedName>
        <fullName evidence="3">Uncharacterized protein</fullName>
    </submittedName>
</protein>
<dbReference type="Pfam" id="PF20088">
    <property type="entry name" value="DUF6480"/>
    <property type="match status" value="1"/>
</dbReference>
<dbReference type="Proteomes" id="UP000249616">
    <property type="component" value="Chromosome"/>
</dbReference>
<sequence>MPRVEPGGVPPGETPPCESSMAEAVPQLDYQRARGWTKGPLIVIAVLTVLIAAFFLAYAITLMV</sequence>
<keyword evidence="4" id="KW-1185">Reference proteome</keyword>
<keyword evidence="2" id="KW-1133">Transmembrane helix</keyword>
<evidence type="ECO:0000313" key="4">
    <source>
        <dbReference type="Proteomes" id="UP000249616"/>
    </source>
</evidence>
<evidence type="ECO:0000313" key="3">
    <source>
        <dbReference type="EMBL" id="AWW42873.1"/>
    </source>
</evidence>
<reference evidence="3 4" key="1">
    <citation type="journal article" date="2019" name="Int. J. Syst. Evol. Microbiol.">
        <title>Streptomyces cadmiisoli sp. nov., a novel actinomycete isolated from cadmium-contaminated soil.</title>
        <authorList>
            <person name="Li K."/>
            <person name="Tang X."/>
            <person name="Zhao J."/>
            <person name="Guo Y."/>
            <person name="Tang Y."/>
            <person name="Gao J."/>
        </authorList>
    </citation>
    <scope>NUCLEOTIDE SEQUENCE [LARGE SCALE GENOMIC DNA]</scope>
    <source>
        <strain evidence="3 4">ZFG47</strain>
    </source>
</reference>
<proteinExistence type="predicted"/>
<feature type="region of interest" description="Disordered" evidence="1">
    <location>
        <begin position="1"/>
        <end position="21"/>
    </location>
</feature>
<evidence type="ECO:0000256" key="2">
    <source>
        <dbReference type="SAM" id="Phobius"/>
    </source>
</evidence>
<organism evidence="3 4">
    <name type="scientific">Streptomyces cadmiisoli</name>
    <dbReference type="NCBI Taxonomy" id="2184053"/>
    <lineage>
        <taxon>Bacteria</taxon>
        <taxon>Bacillati</taxon>
        <taxon>Actinomycetota</taxon>
        <taxon>Actinomycetes</taxon>
        <taxon>Kitasatosporales</taxon>
        <taxon>Streptomycetaceae</taxon>
        <taxon>Streptomyces</taxon>
        <taxon>Streptomyces aurantiacus group</taxon>
    </lineage>
</organism>